<dbReference type="Proteomes" id="UP000003494">
    <property type="component" value="Unassembled WGS sequence"/>
</dbReference>
<dbReference type="Pfam" id="PF11335">
    <property type="entry name" value="DUF3137"/>
    <property type="match status" value="1"/>
</dbReference>
<reference evidence="2" key="1">
    <citation type="submission" date="2009-04" db="EMBL/GenBank/DDBJ databases">
        <authorList>
            <person name="Weinstock G."/>
            <person name="Sodergren E."/>
            <person name="Clifton S."/>
            <person name="Fulton L."/>
            <person name="Fulton B."/>
            <person name="Courtney L."/>
            <person name="Fronick C."/>
            <person name="Harrison M."/>
            <person name="Strong C."/>
            <person name="Farmer C."/>
            <person name="Delahaunty K."/>
            <person name="Markovic C."/>
            <person name="Hall O."/>
            <person name="Minx P."/>
            <person name="Tomlinson C."/>
            <person name="Mitreva M."/>
            <person name="Nelson J."/>
            <person name="Hou S."/>
            <person name="Wollam A."/>
            <person name="Pepin K.H."/>
            <person name="Johnson M."/>
            <person name="Bhonagiri V."/>
            <person name="Nash W.E."/>
            <person name="Warren W."/>
            <person name="Chinwalla A."/>
            <person name="Mardis E.R."/>
            <person name="Wilson R.K."/>
        </authorList>
    </citation>
    <scope>NUCLEOTIDE SEQUENCE [LARGE SCALE GENOMIC DNA]</scope>
    <source>
        <strain evidence="2">DSM 14600</strain>
    </source>
</reference>
<keyword evidence="3" id="KW-1185">Reference proteome</keyword>
<dbReference type="AlphaFoldDB" id="C4GA90"/>
<comment type="caution">
    <text evidence="2">The sequence shown here is derived from an EMBL/GenBank/DDBJ whole genome shotgun (WGS) entry which is preliminary data.</text>
</comment>
<accession>C4GA90</accession>
<evidence type="ECO:0008006" key="4">
    <source>
        <dbReference type="Google" id="ProtNLM"/>
    </source>
</evidence>
<keyword evidence="1" id="KW-1133">Transmembrane helix</keyword>
<dbReference type="STRING" id="626523.GCWU000342_00009"/>
<organism evidence="2 3">
    <name type="scientific">Shuttleworthella satelles DSM 14600</name>
    <dbReference type="NCBI Taxonomy" id="626523"/>
    <lineage>
        <taxon>Bacteria</taxon>
        <taxon>Bacillati</taxon>
        <taxon>Bacillota</taxon>
        <taxon>Clostridia</taxon>
        <taxon>Lachnospirales</taxon>
        <taxon>Lachnospiraceae</taxon>
        <taxon>Shuttleworthella</taxon>
    </lineage>
</organism>
<evidence type="ECO:0000313" key="2">
    <source>
        <dbReference type="EMBL" id="EEP28669.1"/>
    </source>
</evidence>
<dbReference type="eggNOG" id="ENOG502ZC9X">
    <property type="taxonomic scope" value="Bacteria"/>
</dbReference>
<dbReference type="InterPro" id="IPR021484">
    <property type="entry name" value="DUF3137"/>
</dbReference>
<gene>
    <name evidence="2" type="ORF">GCWU000342_00009</name>
</gene>
<name>C4GA90_9FIRM</name>
<feature type="transmembrane region" description="Helical" evidence="1">
    <location>
        <begin position="59"/>
        <end position="92"/>
    </location>
</feature>
<keyword evidence="1" id="KW-0472">Membrane</keyword>
<dbReference type="HOGENOM" id="CLU_070044_0_0_9"/>
<evidence type="ECO:0000256" key="1">
    <source>
        <dbReference type="SAM" id="Phobius"/>
    </source>
</evidence>
<sequence>MILLWNARREIGGSVASEFMQSDREEELERIRRLEASPDYQEKLKQLREKMNSNLQWKMYTIICVVIGVFLFMLFRYQGLIAAAVIAFFVLYPRYKKRQELFGGDKEDNEHLYVENMLNPIVKEIFPEGEISVNSDFPLDSIRSVIPSSRTYKSYRQISFHNESDLAVANVYAYHTEERTSSDGEHRTTETVQDFRGQVYQMRFPGAFDGHIRVVPTRTSAFLKREVQDYPGTRAGEMKIDTEDIRHNENYNIYCTDELAARNFLNPTVLDWFDKNISQSQTAIYIEDHELYISRYTDRDIFPLPRTLEEIDHLSLMEEYKKLRGEIDFIQSFTAIFQ</sequence>
<keyword evidence="1" id="KW-0812">Transmembrane</keyword>
<protein>
    <recommendedName>
        <fullName evidence="4">DUF3137 domain-containing protein</fullName>
    </recommendedName>
</protein>
<proteinExistence type="predicted"/>
<dbReference type="EMBL" id="ACIP02000001">
    <property type="protein sequence ID" value="EEP28669.1"/>
    <property type="molecule type" value="Genomic_DNA"/>
</dbReference>
<evidence type="ECO:0000313" key="3">
    <source>
        <dbReference type="Proteomes" id="UP000003494"/>
    </source>
</evidence>